<gene>
    <name evidence="1" type="ORF">BKK51_04535</name>
</gene>
<proteinExistence type="predicted"/>
<organism evidence="1 2">
    <name type="scientific">Rodentibacter trehalosifermentans</name>
    <dbReference type="NCBI Taxonomy" id="1908263"/>
    <lineage>
        <taxon>Bacteria</taxon>
        <taxon>Pseudomonadati</taxon>
        <taxon>Pseudomonadota</taxon>
        <taxon>Gammaproteobacteria</taxon>
        <taxon>Pasteurellales</taxon>
        <taxon>Pasteurellaceae</taxon>
        <taxon>Rodentibacter</taxon>
    </lineage>
</organism>
<accession>A0A1V3IUR4</accession>
<dbReference type="RefSeq" id="WP_077473855.1">
    <property type="nucleotide sequence ID" value="NZ_MLHK01000022.1"/>
</dbReference>
<evidence type="ECO:0000313" key="2">
    <source>
        <dbReference type="Proteomes" id="UP000188728"/>
    </source>
</evidence>
<protein>
    <submittedName>
        <fullName evidence="1">Uncharacterized protein</fullName>
    </submittedName>
</protein>
<dbReference type="EMBL" id="MLHK01000022">
    <property type="protein sequence ID" value="OOF45995.1"/>
    <property type="molecule type" value="Genomic_DNA"/>
</dbReference>
<sequence>MKSQYLVDISTFELPEIDSAITAFVENQDAYWADDIYRLAIMHRGIIYRVVTCEEGFSDLIPFTEFMHDHGYIDLAKDKGHFKGYSSLFIHKADLRS</sequence>
<dbReference type="Proteomes" id="UP000188728">
    <property type="component" value="Unassembled WGS sequence"/>
</dbReference>
<name>A0A1V3IUR4_9PAST</name>
<reference evidence="1 2" key="1">
    <citation type="submission" date="2016-10" db="EMBL/GenBank/DDBJ databases">
        <title>Rodentibacter gen. nov. and new species.</title>
        <authorList>
            <person name="Christensen H."/>
        </authorList>
    </citation>
    <scope>NUCLEOTIDE SEQUENCE [LARGE SCALE GENOMIC DNA]</scope>
    <source>
        <strain evidence="1 2">H1983213011</strain>
    </source>
</reference>
<evidence type="ECO:0000313" key="1">
    <source>
        <dbReference type="EMBL" id="OOF45995.1"/>
    </source>
</evidence>
<dbReference type="AlphaFoldDB" id="A0A1V3IUR4"/>
<comment type="caution">
    <text evidence="1">The sequence shown here is derived from an EMBL/GenBank/DDBJ whole genome shotgun (WGS) entry which is preliminary data.</text>
</comment>